<evidence type="ECO:0000256" key="1">
    <source>
        <dbReference type="ARBA" id="ARBA00004123"/>
    </source>
</evidence>
<feature type="domain" description="THO complex subunitTHOC2 N-terminal" evidence="8">
    <location>
        <begin position="655"/>
        <end position="730"/>
    </location>
</feature>
<dbReference type="PANTHER" id="PTHR21597">
    <property type="entry name" value="THO2 PROTEIN"/>
    <property type="match status" value="1"/>
</dbReference>
<comment type="caution">
    <text evidence="10">The sequence shown here is derived from an EMBL/GenBank/DDBJ whole genome shotgun (WGS) entry which is preliminary data.</text>
</comment>
<gene>
    <name evidence="10" type="primary">RLR1</name>
    <name evidence="10" type="ORF">K7432_010361</name>
</gene>
<feature type="non-terminal residue" evidence="10">
    <location>
        <position position="1598"/>
    </location>
</feature>
<feature type="compositionally biased region" description="Basic and acidic residues" evidence="6">
    <location>
        <begin position="1418"/>
        <end position="1428"/>
    </location>
</feature>
<dbReference type="PANTHER" id="PTHR21597:SF0">
    <property type="entry name" value="THO COMPLEX SUBUNIT 2"/>
    <property type="match status" value="1"/>
</dbReference>
<feature type="region of interest" description="Disordered" evidence="6">
    <location>
        <begin position="1323"/>
        <end position="1598"/>
    </location>
</feature>
<feature type="domain" description="THO complex subunit 2 N-terminal" evidence="9">
    <location>
        <begin position="8"/>
        <end position="653"/>
    </location>
</feature>
<evidence type="ECO:0000256" key="6">
    <source>
        <dbReference type="SAM" id="MobiDB-lite"/>
    </source>
</evidence>
<evidence type="ECO:0000313" key="11">
    <source>
        <dbReference type="Proteomes" id="UP001479436"/>
    </source>
</evidence>
<dbReference type="InterPro" id="IPR040007">
    <property type="entry name" value="Tho2"/>
</dbReference>
<feature type="coiled-coil region" evidence="5">
    <location>
        <begin position="1024"/>
        <end position="1073"/>
    </location>
</feature>
<dbReference type="Pfam" id="PF11262">
    <property type="entry name" value="Tho2"/>
    <property type="match status" value="1"/>
</dbReference>
<organism evidence="10 11">
    <name type="scientific">Basidiobolus ranarum</name>
    <dbReference type="NCBI Taxonomy" id="34480"/>
    <lineage>
        <taxon>Eukaryota</taxon>
        <taxon>Fungi</taxon>
        <taxon>Fungi incertae sedis</taxon>
        <taxon>Zoopagomycota</taxon>
        <taxon>Entomophthoromycotina</taxon>
        <taxon>Basidiobolomycetes</taxon>
        <taxon>Basidiobolales</taxon>
        <taxon>Basidiobolaceae</taxon>
        <taxon>Basidiobolus</taxon>
    </lineage>
</organism>
<feature type="compositionally biased region" description="Basic and acidic residues" evidence="6">
    <location>
        <begin position="1396"/>
        <end position="1406"/>
    </location>
</feature>
<keyword evidence="5" id="KW-0175">Coiled coil</keyword>
<evidence type="ECO:0000259" key="8">
    <source>
        <dbReference type="Pfam" id="PF11732"/>
    </source>
</evidence>
<evidence type="ECO:0000313" key="10">
    <source>
        <dbReference type="EMBL" id="KAK9763192.1"/>
    </source>
</evidence>
<dbReference type="InterPro" id="IPR032302">
    <property type="entry name" value="THOC2_N"/>
</dbReference>
<dbReference type="EMBL" id="JASJQH010000709">
    <property type="protein sequence ID" value="KAK9763192.1"/>
    <property type="molecule type" value="Genomic_DNA"/>
</dbReference>
<evidence type="ECO:0000256" key="3">
    <source>
        <dbReference type="ARBA" id="ARBA00019596"/>
    </source>
</evidence>
<dbReference type="Pfam" id="PF16134">
    <property type="entry name" value="THOC2_N"/>
    <property type="match status" value="1"/>
</dbReference>
<keyword evidence="4" id="KW-0539">Nucleus</keyword>
<dbReference type="InterPro" id="IPR021418">
    <property type="entry name" value="THO_THOC2_C"/>
</dbReference>
<comment type="similarity">
    <text evidence="2">Belongs to the THOC2 family.</text>
</comment>
<dbReference type="InterPro" id="IPR021726">
    <property type="entry name" value="THO_THOC2_N"/>
</dbReference>
<comment type="subcellular location">
    <subcellularLocation>
        <location evidence="1">Nucleus</location>
    </subcellularLocation>
</comment>
<feature type="compositionally biased region" description="Basic and acidic residues" evidence="6">
    <location>
        <begin position="1373"/>
        <end position="1385"/>
    </location>
</feature>
<feature type="compositionally biased region" description="Basic and acidic residues" evidence="6">
    <location>
        <begin position="1479"/>
        <end position="1508"/>
    </location>
</feature>
<dbReference type="Proteomes" id="UP001479436">
    <property type="component" value="Unassembled WGS sequence"/>
</dbReference>
<protein>
    <recommendedName>
        <fullName evidence="3">THO complex subunit 2</fullName>
    </recommendedName>
</protein>
<feature type="compositionally biased region" description="Basic and acidic residues" evidence="6">
    <location>
        <begin position="1526"/>
        <end position="1574"/>
    </location>
</feature>
<name>A0ABR2WNU2_9FUNG</name>
<evidence type="ECO:0000256" key="4">
    <source>
        <dbReference type="ARBA" id="ARBA00023242"/>
    </source>
</evidence>
<reference evidence="10 11" key="1">
    <citation type="submission" date="2023-04" db="EMBL/GenBank/DDBJ databases">
        <title>Genome of Basidiobolus ranarum AG-B5.</title>
        <authorList>
            <person name="Stajich J.E."/>
            <person name="Carter-House D."/>
            <person name="Gryganskyi A."/>
        </authorList>
    </citation>
    <scope>NUCLEOTIDE SEQUENCE [LARGE SCALE GENOMIC DNA]</scope>
    <source>
        <strain evidence="10 11">AG-B5</strain>
    </source>
</reference>
<dbReference type="Pfam" id="PF11732">
    <property type="entry name" value="Thoc2"/>
    <property type="match status" value="1"/>
</dbReference>
<accession>A0ABR2WNU2</accession>
<evidence type="ECO:0000256" key="5">
    <source>
        <dbReference type="SAM" id="Coils"/>
    </source>
</evidence>
<evidence type="ECO:0000259" key="7">
    <source>
        <dbReference type="Pfam" id="PF11262"/>
    </source>
</evidence>
<sequence>MVFPTSIITNDLVATWEVTGKSQALQKVHELLNQSAPDETVAPLSRAIHESLYKFVKFNQLTAPEVVSFLQDIHQEYGSKQDVGASIIDTIWLLDMETEEPEFKVERQRLVEVTKAVLNKDFISTVMMKERLEMQFLETIGLIASFRMFNKKAIRINTSLLYKQQKFNLLREESEGYAKLITELTSNTDSSFDNQEEPAIQARVNEVLQNVMTLIGYFDLDPNRVLDVILEVFITNVAKHYRFFLALLKNSSWAPRASQPIIKSDVDDIPVDSMLGSGEVGSKVCGQILGFKYSYYSNPDVEEETPEELYAVTALLIKEGFVDLSDIYPHLSPNDKEVEEEYKKFKDKMDDQAFSTGSNALTMMAALVDEDVGDGSSNATYGANDAEIPEPTALPRPLPNHKAGLTAALLAIGDLQHASFFLYKFPNMSATQPDVADNLCRIMHVMIEDVYRMYSPNRRLTHPIALKFRPKYRHSSSGNDRPVNPIKIPLISTKLPANTRHTTYEFYYPQWSANILRCVRLDEVHKTLNSLLKFTGVRISRDLILVGKLCRLGKAVMKELSANSKLKKTWIDMIRVYFLPTISLINANPGMVNEVWSVLKHLPYPVRYGLYGEWKVDSYKNFPELKVAKSKTVKDTKSIMRRISKENVKQYGRMLAKVSHSNPTIVFTTVLDQIQAYDNLVVPVVDACKYLTPFGYDVLTYIMLESLSNPMKPRLKNDGTSIAHWLQGLAAFCGTVFRKYSLMDLTGILQYVANQLKNDNSFDLIVLKELIIKMAGIEGYGSASDAQLAAMAGGETLKSEAFSVLNNVKSTKKSSSRLTRGLVESNLATPLAVLISQQRETCVYGSNSIDHLKLLGNLFDECQEVLMQYIELLATNLDKITYSKLIPSMIELCLTCKVEPDVAFHIIRPKLSYQLSLQETIPVPLAPLHDTSSIVNQDTSAAMQIDSTVPNSEVNADEAKSSEPVVERDFIGPQDRSTGVWQKGLSNIISDVTEILPVAAWKGISPQFYVTFWQLSLYDIHIPKDRYKAEIAKQRQIIHALDNDRNDLSSTSMNRKKKEKEKAQFIIDKLDRELGAQIANYEKTMARLRVEKDFWFIGCSNRYDIITQLIQYCVHPRCLFSANDAMFAAKFIKLMHSIGTANFSSLTLYDRILSDIACAIFSCTEKEANFYGIFLRETLSIISAWHGEKTLYDKEGRGDGLPGFQKKWGLGPRQYLAGKVPNEDLLDYEDYRHVVYKWHIKLHRAFVTCLESHEYMQTRNAILVLTKIDEFFPVIRKIGLSVEKSVGKIVETEKKEDLKILTIGYQAKLSKRKPNWLSNEQFHYVPPRENTGGNSTESSEVKASGTGEEKKESQNAKSYEGTPQDKTASSESSTDRKSSRADRTSGDSARSSGNNKDNDSKKRDKNSGTANSTSNERQNPRSHNETRRTNTLTSRNNRNEPDNKAKDNREVRENDKEARKGNNDNASRGQFLGPSGVSRDNKNRDSREASRNSRDRERERVRASRDPTPEVSSRAQSEARSVVSSEDNRSKNIRDRLGARGDSDRRDRGNRDRRKEVLKDTKEEQANEREDSTNKRRKVEPENNANTTKPLTDDRKRE</sequence>
<feature type="domain" description="THO complex subunitTHOC2 C-terminal" evidence="7">
    <location>
        <begin position="1001"/>
        <end position="1309"/>
    </location>
</feature>
<evidence type="ECO:0000256" key="2">
    <source>
        <dbReference type="ARBA" id="ARBA00007857"/>
    </source>
</evidence>
<evidence type="ECO:0000259" key="9">
    <source>
        <dbReference type="Pfam" id="PF16134"/>
    </source>
</evidence>
<keyword evidence="11" id="KW-1185">Reference proteome</keyword>
<feature type="compositionally biased region" description="Basic and acidic residues" evidence="6">
    <location>
        <begin position="1437"/>
        <end position="1462"/>
    </location>
</feature>
<proteinExistence type="inferred from homology"/>
<feature type="compositionally biased region" description="Polar residues" evidence="6">
    <location>
        <begin position="1510"/>
        <end position="1525"/>
    </location>
</feature>